<keyword evidence="6" id="KW-0472">Membrane</keyword>
<dbReference type="PANTHER" id="PTHR24302:SF15">
    <property type="entry name" value="FATTY-ACID PEROXYGENASE"/>
    <property type="match status" value="1"/>
</dbReference>
<evidence type="ECO:0000256" key="6">
    <source>
        <dbReference type="SAM" id="Phobius"/>
    </source>
</evidence>
<dbReference type="InterPro" id="IPR050705">
    <property type="entry name" value="Cytochrome_P450_3A"/>
</dbReference>
<proteinExistence type="inferred from homology"/>
<dbReference type="GO" id="GO:0020037">
    <property type="term" value="F:heme binding"/>
    <property type="evidence" value="ECO:0007669"/>
    <property type="project" value="InterPro"/>
</dbReference>
<feature type="non-terminal residue" evidence="7">
    <location>
        <position position="1"/>
    </location>
</feature>
<feature type="transmembrane region" description="Helical" evidence="6">
    <location>
        <begin position="91"/>
        <end position="117"/>
    </location>
</feature>
<keyword evidence="3" id="KW-0479">Metal-binding</keyword>
<keyword evidence="4" id="KW-0560">Oxidoreductase</keyword>
<evidence type="ECO:0008006" key="8">
    <source>
        <dbReference type="Google" id="ProtNLM"/>
    </source>
</evidence>
<dbReference type="SUPFAM" id="SSF48264">
    <property type="entry name" value="Cytochrome P450"/>
    <property type="match status" value="1"/>
</dbReference>
<dbReference type="GO" id="GO:0008395">
    <property type="term" value="F:steroid hydroxylase activity"/>
    <property type="evidence" value="ECO:0007669"/>
    <property type="project" value="TreeGrafter"/>
</dbReference>
<feature type="non-terminal residue" evidence="7">
    <location>
        <position position="180"/>
    </location>
</feature>
<comment type="similarity">
    <text evidence="1">Belongs to the cytochrome P450 family.</text>
</comment>
<reference evidence="7" key="1">
    <citation type="submission" date="2014-12" db="EMBL/GenBank/DDBJ databases">
        <title>Insight into the proteome of Arion vulgaris.</title>
        <authorList>
            <person name="Aradska J."/>
            <person name="Bulat T."/>
            <person name="Smidak R."/>
            <person name="Sarate P."/>
            <person name="Gangsoo J."/>
            <person name="Sialana F."/>
            <person name="Bilban M."/>
            <person name="Lubec G."/>
        </authorList>
    </citation>
    <scope>NUCLEOTIDE SEQUENCE</scope>
    <source>
        <tissue evidence="7">Skin</tissue>
    </source>
</reference>
<evidence type="ECO:0000256" key="1">
    <source>
        <dbReference type="ARBA" id="ARBA00010617"/>
    </source>
</evidence>
<keyword evidence="6" id="KW-0812">Transmembrane</keyword>
<protein>
    <recommendedName>
        <fullName evidence="8">Cytochrome P450</fullName>
    </recommendedName>
</protein>
<evidence type="ECO:0000256" key="5">
    <source>
        <dbReference type="ARBA" id="ARBA00023004"/>
    </source>
</evidence>
<evidence type="ECO:0000313" key="7">
    <source>
        <dbReference type="EMBL" id="CEK66181.1"/>
    </source>
</evidence>
<dbReference type="Pfam" id="PF00067">
    <property type="entry name" value="p450"/>
    <property type="match status" value="1"/>
</dbReference>
<keyword evidence="2" id="KW-0349">Heme</keyword>
<sequence length="180" mass="20284">WRRIRQIMSPIFSSRKLKLVTDHINMISRRLSGSMKKCAEDGIPVEVKTIFGDFILDIVCGTSFGLNTNSMDNSDHPFIKHAKSLLSAPKLIRAVLALTAVFPIFEPLVTFMGIGFFKKSDINFFEKNISAIIQERQSDQSKHTNNDFLQLLIEAEAYSNADFVGDKKLTNEEIVAQSTL</sequence>
<keyword evidence="6" id="KW-1133">Transmembrane helix</keyword>
<evidence type="ECO:0000256" key="3">
    <source>
        <dbReference type="ARBA" id="ARBA00022723"/>
    </source>
</evidence>
<evidence type="ECO:0000256" key="4">
    <source>
        <dbReference type="ARBA" id="ARBA00023002"/>
    </source>
</evidence>
<organism evidence="7">
    <name type="scientific">Arion vulgaris</name>
    <dbReference type="NCBI Taxonomy" id="1028688"/>
    <lineage>
        <taxon>Eukaryota</taxon>
        <taxon>Metazoa</taxon>
        <taxon>Spiralia</taxon>
        <taxon>Lophotrochozoa</taxon>
        <taxon>Mollusca</taxon>
        <taxon>Gastropoda</taxon>
        <taxon>Heterobranchia</taxon>
        <taxon>Euthyneura</taxon>
        <taxon>Panpulmonata</taxon>
        <taxon>Eupulmonata</taxon>
        <taxon>Stylommatophora</taxon>
        <taxon>Helicina</taxon>
        <taxon>Arionoidea</taxon>
        <taxon>Arionidae</taxon>
        <taxon>Arion</taxon>
    </lineage>
</organism>
<dbReference type="GO" id="GO:0005506">
    <property type="term" value="F:iron ion binding"/>
    <property type="evidence" value="ECO:0007669"/>
    <property type="project" value="InterPro"/>
</dbReference>
<dbReference type="PANTHER" id="PTHR24302">
    <property type="entry name" value="CYTOCHROME P450 FAMILY 3"/>
    <property type="match status" value="1"/>
</dbReference>
<name>A0A0B6ZE98_9EUPU</name>
<accession>A0A0B6ZE98</accession>
<dbReference type="GO" id="GO:0016705">
    <property type="term" value="F:oxidoreductase activity, acting on paired donors, with incorporation or reduction of molecular oxygen"/>
    <property type="evidence" value="ECO:0007669"/>
    <property type="project" value="InterPro"/>
</dbReference>
<evidence type="ECO:0000256" key="2">
    <source>
        <dbReference type="ARBA" id="ARBA00022617"/>
    </source>
</evidence>
<gene>
    <name evidence="7" type="primary">ORF57586</name>
</gene>
<dbReference type="InterPro" id="IPR001128">
    <property type="entry name" value="Cyt_P450"/>
</dbReference>
<dbReference type="AlphaFoldDB" id="A0A0B6ZE98"/>
<dbReference type="InterPro" id="IPR036396">
    <property type="entry name" value="Cyt_P450_sf"/>
</dbReference>
<dbReference type="EMBL" id="HACG01019316">
    <property type="protein sequence ID" value="CEK66181.1"/>
    <property type="molecule type" value="Transcribed_RNA"/>
</dbReference>
<dbReference type="Gene3D" id="1.10.630.10">
    <property type="entry name" value="Cytochrome P450"/>
    <property type="match status" value="1"/>
</dbReference>
<keyword evidence="5" id="KW-0408">Iron</keyword>